<protein>
    <recommendedName>
        <fullName evidence="2 5">Basal-body rod modification protein FlgD</fullName>
    </recommendedName>
</protein>
<keyword evidence="7" id="KW-1185">Reference proteome</keyword>
<sequence length="221" mass="23339">MDTTSATTATTGTVVPASPGKGVISSDFNTFLTMLTVQLENQDPLNPMDSSEYAVQLATFSSVEQQAMTNDLLTEMLARDTSSDLSELARWIGNSVRVQVDPVFEGSPILISPTPQPGAAQSELIVRDDAGTIRNRLNISSGGELVEWSGVDESGSPLSWGQYSLEVVSYDSAGSEMSSHAPEVYAEVQEARSSESGIQLVLKGGMKVDSLAVSAVRSGGE</sequence>
<dbReference type="RefSeq" id="WP_106208482.1">
    <property type="nucleotide sequence ID" value="NZ_PVTD01000022.1"/>
</dbReference>
<dbReference type="Proteomes" id="UP000239480">
    <property type="component" value="Unassembled WGS sequence"/>
</dbReference>
<dbReference type="EMBL" id="PVTD01000022">
    <property type="protein sequence ID" value="PRY19460.1"/>
    <property type="molecule type" value="Genomic_DNA"/>
</dbReference>
<evidence type="ECO:0000256" key="4">
    <source>
        <dbReference type="ARBA" id="ARBA00024746"/>
    </source>
</evidence>
<dbReference type="AlphaFoldDB" id="A0A2T0REC1"/>
<evidence type="ECO:0000256" key="5">
    <source>
        <dbReference type="RuleBase" id="RU362076"/>
    </source>
</evidence>
<dbReference type="GO" id="GO:0044781">
    <property type="term" value="P:bacterial-type flagellum organization"/>
    <property type="evidence" value="ECO:0007669"/>
    <property type="project" value="UniProtKB-UniRule"/>
</dbReference>
<comment type="caution">
    <text evidence="6">The sequence shown here is derived from an EMBL/GenBank/DDBJ whole genome shotgun (WGS) entry which is preliminary data.</text>
</comment>
<evidence type="ECO:0000256" key="3">
    <source>
        <dbReference type="ARBA" id="ARBA00022795"/>
    </source>
</evidence>
<comment type="similarity">
    <text evidence="1 5">Belongs to the FlgD family.</text>
</comment>
<keyword evidence="6" id="KW-0966">Cell projection</keyword>
<organism evidence="6 7">
    <name type="scientific">Aliiruegeria haliotis</name>
    <dbReference type="NCBI Taxonomy" id="1280846"/>
    <lineage>
        <taxon>Bacteria</taxon>
        <taxon>Pseudomonadati</taxon>
        <taxon>Pseudomonadota</taxon>
        <taxon>Alphaproteobacteria</taxon>
        <taxon>Rhodobacterales</taxon>
        <taxon>Roseobacteraceae</taxon>
        <taxon>Aliiruegeria</taxon>
    </lineage>
</organism>
<keyword evidence="3 5" id="KW-1005">Bacterial flagellum biogenesis</keyword>
<evidence type="ECO:0000313" key="7">
    <source>
        <dbReference type="Proteomes" id="UP000239480"/>
    </source>
</evidence>
<name>A0A2T0REC1_9RHOB</name>
<reference evidence="6 7" key="1">
    <citation type="submission" date="2018-03" db="EMBL/GenBank/DDBJ databases">
        <title>Genomic Encyclopedia of Archaeal and Bacterial Type Strains, Phase II (KMG-II): from individual species to whole genera.</title>
        <authorList>
            <person name="Goeker M."/>
        </authorList>
    </citation>
    <scope>NUCLEOTIDE SEQUENCE [LARGE SCALE GENOMIC DNA]</scope>
    <source>
        <strain evidence="6 7">DSM 29328</strain>
    </source>
</reference>
<proteinExistence type="inferred from homology"/>
<evidence type="ECO:0000256" key="1">
    <source>
        <dbReference type="ARBA" id="ARBA00010577"/>
    </source>
</evidence>
<gene>
    <name evidence="6" type="ORF">CLV78_1228</name>
</gene>
<keyword evidence="6" id="KW-0282">Flagellum</keyword>
<evidence type="ECO:0000313" key="6">
    <source>
        <dbReference type="EMBL" id="PRY19460.1"/>
    </source>
</evidence>
<comment type="function">
    <text evidence="4 5">Required for flagellar hook formation. May act as a scaffolding protein.</text>
</comment>
<keyword evidence="6" id="KW-0969">Cilium</keyword>
<dbReference type="OrthoDB" id="9785233at2"/>
<dbReference type="Pfam" id="PF03963">
    <property type="entry name" value="FlgD"/>
    <property type="match status" value="1"/>
</dbReference>
<accession>A0A2T0REC1</accession>
<dbReference type="InterPro" id="IPR005648">
    <property type="entry name" value="FlgD"/>
</dbReference>
<evidence type="ECO:0000256" key="2">
    <source>
        <dbReference type="ARBA" id="ARBA00016013"/>
    </source>
</evidence>